<dbReference type="SMART" id="SM00614">
    <property type="entry name" value="ZnF_BED"/>
    <property type="match status" value="1"/>
</dbReference>
<evidence type="ECO:0000313" key="12">
    <source>
        <dbReference type="EMBL" id="CAH0403235.1"/>
    </source>
</evidence>
<evidence type="ECO:0000256" key="7">
    <source>
        <dbReference type="ARBA" id="ARBA00023163"/>
    </source>
</evidence>
<name>A0ABN8B451_CHISP</name>
<evidence type="ECO:0000313" key="13">
    <source>
        <dbReference type="Proteomes" id="UP001153292"/>
    </source>
</evidence>
<keyword evidence="5" id="KW-0805">Transcription regulation</keyword>
<feature type="region of interest" description="Disordered" evidence="9">
    <location>
        <begin position="486"/>
        <end position="533"/>
    </location>
</feature>
<keyword evidence="4" id="KW-0862">Zinc</keyword>
<evidence type="ECO:0000256" key="1">
    <source>
        <dbReference type="ARBA" id="ARBA00004123"/>
    </source>
</evidence>
<dbReference type="Pfam" id="PF05699">
    <property type="entry name" value="Dimer_Tnp_hAT"/>
    <property type="match status" value="1"/>
</dbReference>
<dbReference type="Pfam" id="PF02892">
    <property type="entry name" value="zf-BED"/>
    <property type="match status" value="1"/>
</dbReference>
<dbReference type="EMBL" id="OU963915">
    <property type="protein sequence ID" value="CAH0403235.1"/>
    <property type="molecule type" value="Genomic_DNA"/>
</dbReference>
<feature type="compositionally biased region" description="Low complexity" evidence="9">
    <location>
        <begin position="502"/>
        <end position="516"/>
    </location>
</feature>
<evidence type="ECO:0000259" key="10">
    <source>
        <dbReference type="Pfam" id="PF02892"/>
    </source>
</evidence>
<evidence type="ECO:0000256" key="4">
    <source>
        <dbReference type="ARBA" id="ARBA00022833"/>
    </source>
</evidence>
<dbReference type="InterPro" id="IPR027417">
    <property type="entry name" value="P-loop_NTPase"/>
</dbReference>
<dbReference type="InterPro" id="IPR003656">
    <property type="entry name" value="Znf_BED"/>
</dbReference>
<dbReference type="Gene3D" id="3.40.50.300">
    <property type="entry name" value="P-loop containing nucleotide triphosphate hydrolases"/>
    <property type="match status" value="1"/>
</dbReference>
<comment type="subcellular location">
    <subcellularLocation>
        <location evidence="1">Nucleus</location>
    </subcellularLocation>
</comment>
<evidence type="ECO:0000256" key="5">
    <source>
        <dbReference type="ARBA" id="ARBA00023015"/>
    </source>
</evidence>
<keyword evidence="3" id="KW-0863">Zinc-finger</keyword>
<feature type="domain" description="HAT C-terminal dimerisation" evidence="11">
    <location>
        <begin position="399"/>
        <end position="442"/>
    </location>
</feature>
<evidence type="ECO:0000259" key="11">
    <source>
        <dbReference type="Pfam" id="PF05699"/>
    </source>
</evidence>
<keyword evidence="6" id="KW-0238">DNA-binding</keyword>
<keyword evidence="7" id="KW-0804">Transcription</keyword>
<keyword evidence="2" id="KW-0479">Metal-binding</keyword>
<evidence type="ECO:0000256" key="3">
    <source>
        <dbReference type="ARBA" id="ARBA00022771"/>
    </source>
</evidence>
<gene>
    <name evidence="12" type="ORF">CHILSU_LOCUS6502</name>
</gene>
<dbReference type="InterPro" id="IPR052035">
    <property type="entry name" value="ZnF_BED_domain_contain"/>
</dbReference>
<proteinExistence type="predicted"/>
<dbReference type="SUPFAM" id="SSF53098">
    <property type="entry name" value="Ribonuclease H-like"/>
    <property type="match status" value="2"/>
</dbReference>
<keyword evidence="13" id="KW-1185">Reference proteome</keyword>
<dbReference type="InterPro" id="IPR012337">
    <property type="entry name" value="RNaseH-like_sf"/>
</dbReference>
<evidence type="ECO:0000256" key="2">
    <source>
        <dbReference type="ARBA" id="ARBA00022723"/>
    </source>
</evidence>
<protein>
    <recommendedName>
        <fullName evidence="14">BED-type domain-containing protein</fullName>
    </recommendedName>
</protein>
<evidence type="ECO:0000256" key="9">
    <source>
        <dbReference type="SAM" id="MobiDB-lite"/>
    </source>
</evidence>
<accession>A0ABN8B451</accession>
<evidence type="ECO:0008006" key="14">
    <source>
        <dbReference type="Google" id="ProtNLM"/>
    </source>
</evidence>
<dbReference type="PANTHER" id="PTHR46481:SF10">
    <property type="entry name" value="ZINC FINGER BED DOMAIN-CONTAINING PROTEIN 39"/>
    <property type="match status" value="1"/>
</dbReference>
<keyword evidence="8" id="KW-0539">Nucleus</keyword>
<dbReference type="InterPro" id="IPR008906">
    <property type="entry name" value="HATC_C_dom"/>
</dbReference>
<dbReference type="Proteomes" id="UP001153292">
    <property type="component" value="Chromosome 22"/>
</dbReference>
<sequence>MWRYNYRVTNVYLTQHGANLLKHLKHVHKDIHKEILEINNSRQDPDMATKSTTVSDTVLKECTNLVAIHGRPFSMVNDKAFQNLLSMIPGKNTSTINAINIKENRHTSEHLKDLLMYNLQRFRIDTEINKKKYCITTDNGANMIKMTKLLNDMDNCVTLDRNTIEAGPSSSQCDDENADICNVSDSDFENSDFYFDVEEAYTAQLTNILRAQFTHITGENVEYKIGIVRCAAHALQLALHDACDDVAFFNLISSCREVVRRLRTPQFVRIIREHNKNVPKLDCSTRWHSLTDMVESLLSLRDICATDVRLHLPDSTWNTLTEILKSLTPAKQLTKKLQEEQLTVRDFYLAWMMCQFQLSKIKTRLSENIIESMKERQKLLFENHVFINGMILDPRESFDAFLKEPLLQSTESVLMYWERSRYKFPLLYKLSTIVLAAPMTQQETQITLKSPGAKNSDAHAEMLLKLQHFDTDDWCQKALAQRASLGRTRKPFDSSSSRVQVTSEPSASTATFAPPAQGKSAEQSPYGPKSNTAIRAAPSVANDLPPIGVINSAKSFCNDNELGGGGTPKQGYQDPGIFARFLFRTSESKGTVTTVRLKKGLTTEALKLPGKPQNVYLNEHLTLNNKNLFRQTREAAKKHGYALYGLSMESSWDKNIPFILKHFFKDITNDPGSDVNISGTCKKCSKTLKGSLNSTSNFLNHLKRKGHADILEEYEKLKIQHNRKRKNVGDTGEGCSSSKTLKQSTLPAILPKRFKGTHSYDKVAELIAEIHSEFDLKLSKIIKTITDNGSNMVKAFRIYGQDSDTGISKGTLMQNIDVMHDNIDDGDDDDDNVLTLRQFSESFEEFDELQLPNHERCATHTLHLIASQDMDKARSQNNSYKKMYDTAMAKCRAVWNLCSRSPKACEIYLESTGKSPTYPCPTRWNSYYNCIQDLLAVKGTLNETFKKLGLPIFKEIEIQFLLEYVSCSKPIADGIRSLEGDKDTYYGCLLPELMRMQRILSSLKMDNLTYCDVLIDVITESLNRHFERFYKLEEPKAKDGIIASVSYPFFKMKWVPKANREYIKEVFVSEDSDSSAASDNVNTTTIDLETLQYLKDEDNTLESLNRYPTVKKLFLKYNTCLPSSAPVERLFSFDMSENFDPKSDLIITTTTEAAGDLRGRISAKWGNHFARQVKTMASLQVNRSKESYNRLIVDEALMNHLGSLVLITRITGA</sequence>
<reference evidence="12" key="1">
    <citation type="submission" date="2021-12" db="EMBL/GenBank/DDBJ databases">
        <authorList>
            <person name="King R."/>
        </authorList>
    </citation>
    <scope>NUCLEOTIDE SEQUENCE</scope>
</reference>
<evidence type="ECO:0000256" key="8">
    <source>
        <dbReference type="ARBA" id="ARBA00023242"/>
    </source>
</evidence>
<organism evidence="12 13">
    <name type="scientific">Chilo suppressalis</name>
    <name type="common">Asiatic rice borer moth</name>
    <dbReference type="NCBI Taxonomy" id="168631"/>
    <lineage>
        <taxon>Eukaryota</taxon>
        <taxon>Metazoa</taxon>
        <taxon>Ecdysozoa</taxon>
        <taxon>Arthropoda</taxon>
        <taxon>Hexapoda</taxon>
        <taxon>Insecta</taxon>
        <taxon>Pterygota</taxon>
        <taxon>Neoptera</taxon>
        <taxon>Endopterygota</taxon>
        <taxon>Lepidoptera</taxon>
        <taxon>Glossata</taxon>
        <taxon>Ditrysia</taxon>
        <taxon>Pyraloidea</taxon>
        <taxon>Crambidae</taxon>
        <taxon>Crambinae</taxon>
        <taxon>Chilo</taxon>
    </lineage>
</organism>
<evidence type="ECO:0000256" key="6">
    <source>
        <dbReference type="ARBA" id="ARBA00023125"/>
    </source>
</evidence>
<dbReference type="PANTHER" id="PTHR46481">
    <property type="entry name" value="ZINC FINGER BED DOMAIN-CONTAINING PROTEIN 4"/>
    <property type="match status" value="1"/>
</dbReference>
<feature type="domain" description="BED-type" evidence="10">
    <location>
        <begin position="680"/>
        <end position="705"/>
    </location>
</feature>